<dbReference type="EMBL" id="CP076448">
    <property type="protein sequence ID" value="QXM24197.1"/>
    <property type="molecule type" value="Genomic_DNA"/>
</dbReference>
<dbReference type="Pfam" id="PF00126">
    <property type="entry name" value="HTH_1"/>
    <property type="match status" value="1"/>
</dbReference>
<accession>A0A975U0T2</accession>
<evidence type="ECO:0000256" key="1">
    <source>
        <dbReference type="ARBA" id="ARBA00009437"/>
    </source>
</evidence>
<dbReference type="PANTHER" id="PTHR30419">
    <property type="entry name" value="HTH-TYPE TRANSCRIPTIONAL REGULATOR YBHD"/>
    <property type="match status" value="1"/>
</dbReference>
<dbReference type="CDD" id="cd05466">
    <property type="entry name" value="PBP2_LTTR_substrate"/>
    <property type="match status" value="1"/>
</dbReference>
<dbReference type="InterPro" id="IPR000847">
    <property type="entry name" value="LysR_HTH_N"/>
</dbReference>
<evidence type="ECO:0000256" key="3">
    <source>
        <dbReference type="ARBA" id="ARBA00023125"/>
    </source>
</evidence>
<organism evidence="6 7">
    <name type="scientific">Elioraea tepida</name>
    <dbReference type="NCBI Taxonomy" id="2843330"/>
    <lineage>
        <taxon>Bacteria</taxon>
        <taxon>Pseudomonadati</taxon>
        <taxon>Pseudomonadota</taxon>
        <taxon>Alphaproteobacteria</taxon>
        <taxon>Acetobacterales</taxon>
        <taxon>Elioraeaceae</taxon>
        <taxon>Elioraea</taxon>
    </lineage>
</organism>
<gene>
    <name evidence="6" type="ORF">KO353_13160</name>
</gene>
<dbReference type="RefSeq" id="WP_218285194.1">
    <property type="nucleotide sequence ID" value="NZ_CP076448.1"/>
</dbReference>
<dbReference type="KEGG" id="elio:KO353_13160"/>
<dbReference type="InterPro" id="IPR005119">
    <property type="entry name" value="LysR_subst-bd"/>
</dbReference>
<dbReference type="FunFam" id="1.10.10.10:FF:000001">
    <property type="entry name" value="LysR family transcriptional regulator"/>
    <property type="match status" value="1"/>
</dbReference>
<feature type="domain" description="HTH lysR-type" evidence="5">
    <location>
        <begin position="16"/>
        <end position="73"/>
    </location>
</feature>
<dbReference type="PANTHER" id="PTHR30419:SF30">
    <property type="entry name" value="LYSR FAMILY TRANSCRIPTIONAL REGULATOR"/>
    <property type="match status" value="1"/>
</dbReference>
<keyword evidence="2" id="KW-0805">Transcription regulation</keyword>
<dbReference type="Proteomes" id="UP000694001">
    <property type="component" value="Chromosome"/>
</dbReference>
<dbReference type="Pfam" id="PF03466">
    <property type="entry name" value="LysR_substrate"/>
    <property type="match status" value="1"/>
</dbReference>
<evidence type="ECO:0000313" key="6">
    <source>
        <dbReference type="EMBL" id="QXM24197.1"/>
    </source>
</evidence>
<evidence type="ECO:0000313" key="7">
    <source>
        <dbReference type="Proteomes" id="UP000694001"/>
    </source>
</evidence>
<comment type="similarity">
    <text evidence="1">Belongs to the LysR transcriptional regulatory family.</text>
</comment>
<proteinExistence type="inferred from homology"/>
<evidence type="ECO:0000259" key="5">
    <source>
        <dbReference type="PROSITE" id="PS50931"/>
    </source>
</evidence>
<keyword evidence="7" id="KW-1185">Reference proteome</keyword>
<evidence type="ECO:0000256" key="2">
    <source>
        <dbReference type="ARBA" id="ARBA00023015"/>
    </source>
</evidence>
<keyword evidence="4" id="KW-0804">Transcription</keyword>
<reference evidence="6" key="1">
    <citation type="submission" date="2021-06" db="EMBL/GenBank/DDBJ databases">
        <title>Elioraea tepida, sp. nov., a moderately thermophilic aerobic anoxygenic phototrophic bacterium isolated from an alkaline siliceous hot spring mat community in Yellowstone National Park, WY, USA.</title>
        <authorList>
            <person name="Saini M.K."/>
            <person name="Yoshida S."/>
            <person name="Sebastian A."/>
            <person name="Hirose S."/>
            <person name="Hara E."/>
            <person name="Tamaki H."/>
            <person name="Soulier N.T."/>
            <person name="Albert I."/>
            <person name="Hanada S."/>
            <person name="Bryant D.A."/>
            <person name="Tank M."/>
        </authorList>
    </citation>
    <scope>NUCLEOTIDE SEQUENCE</scope>
    <source>
        <strain evidence="6">MS-P2</strain>
    </source>
</reference>
<protein>
    <submittedName>
        <fullName evidence="6">LysR family transcriptional regulator</fullName>
    </submittedName>
</protein>
<name>A0A975U0T2_9PROT</name>
<dbReference type="GO" id="GO:0003677">
    <property type="term" value="F:DNA binding"/>
    <property type="evidence" value="ECO:0007669"/>
    <property type="project" value="UniProtKB-KW"/>
</dbReference>
<dbReference type="InterPro" id="IPR050950">
    <property type="entry name" value="HTH-type_LysR_regulators"/>
</dbReference>
<keyword evidence="3" id="KW-0238">DNA-binding</keyword>
<dbReference type="GO" id="GO:0003700">
    <property type="term" value="F:DNA-binding transcription factor activity"/>
    <property type="evidence" value="ECO:0007669"/>
    <property type="project" value="InterPro"/>
</dbReference>
<dbReference type="PROSITE" id="PS50931">
    <property type="entry name" value="HTH_LYSR"/>
    <property type="match status" value="1"/>
</dbReference>
<evidence type="ECO:0000256" key="4">
    <source>
        <dbReference type="ARBA" id="ARBA00023163"/>
    </source>
</evidence>
<dbReference type="AlphaFoldDB" id="A0A975U0T2"/>
<dbReference type="GO" id="GO:0005829">
    <property type="term" value="C:cytosol"/>
    <property type="evidence" value="ECO:0007669"/>
    <property type="project" value="TreeGrafter"/>
</dbReference>
<sequence>MPPPRRKKSGSRDPPFDLKTLQVYEAVCTTGSMTEAARRFRMTQPAVSHTIGLLERNLGVTLVDRRMRPLGVTPAGAALRRRAERILEEAFQTIPAVLKSARTKLPHVRVGLVHSVAASLGPTLAKVLSEAAAHTTMLADLTAGLSEALLRRQIDIVVSADDRQDVDGIERHAILVEPFILAVPRGREAAAQSGLATLARDLPFLRYSSRSQTGLMVERHIRRLGLDVPRYMEFDLSSALLAAVGDGHGWALTTPLCLHEAHVAHHRVVPMPLSAPGLTRRLTLLAHRGEVGDLPRALAERARRTVEAKLLPEIRSLIPWLGKAIEIDPRTP</sequence>